<gene>
    <name evidence="2" type="ORF">GCM10010411_80430</name>
</gene>
<dbReference type="SUPFAM" id="SSF50475">
    <property type="entry name" value="FMN-binding split barrel"/>
    <property type="match status" value="1"/>
</dbReference>
<keyword evidence="3" id="KW-1185">Reference proteome</keyword>
<evidence type="ECO:0000259" key="1">
    <source>
        <dbReference type="Pfam" id="PF01243"/>
    </source>
</evidence>
<proteinExistence type="predicted"/>
<organism evidence="2 3">
    <name type="scientific">Actinomadura fulvescens</name>
    <dbReference type="NCBI Taxonomy" id="46160"/>
    <lineage>
        <taxon>Bacteria</taxon>
        <taxon>Bacillati</taxon>
        <taxon>Actinomycetota</taxon>
        <taxon>Actinomycetes</taxon>
        <taxon>Streptosporangiales</taxon>
        <taxon>Thermomonosporaceae</taxon>
        <taxon>Actinomadura</taxon>
    </lineage>
</organism>
<dbReference type="Proteomes" id="UP001501509">
    <property type="component" value="Unassembled WGS sequence"/>
</dbReference>
<evidence type="ECO:0000313" key="3">
    <source>
        <dbReference type="Proteomes" id="UP001501509"/>
    </source>
</evidence>
<comment type="caution">
    <text evidence="2">The sequence shown here is derived from an EMBL/GenBank/DDBJ whole genome shotgun (WGS) entry which is preliminary data.</text>
</comment>
<reference evidence="3" key="1">
    <citation type="journal article" date="2019" name="Int. J. Syst. Evol. Microbiol.">
        <title>The Global Catalogue of Microorganisms (GCM) 10K type strain sequencing project: providing services to taxonomists for standard genome sequencing and annotation.</title>
        <authorList>
            <consortium name="The Broad Institute Genomics Platform"/>
            <consortium name="The Broad Institute Genome Sequencing Center for Infectious Disease"/>
            <person name="Wu L."/>
            <person name="Ma J."/>
        </authorList>
    </citation>
    <scope>NUCLEOTIDE SEQUENCE [LARGE SCALE GENOMIC DNA]</scope>
    <source>
        <strain evidence="3">JCM 6833</strain>
    </source>
</reference>
<dbReference type="InterPro" id="IPR012349">
    <property type="entry name" value="Split_barrel_FMN-bd"/>
</dbReference>
<dbReference type="Pfam" id="PF01243">
    <property type="entry name" value="PNPOx_N"/>
    <property type="match status" value="1"/>
</dbReference>
<feature type="domain" description="Pyridoxamine 5'-phosphate oxidase N-terminal" evidence="1">
    <location>
        <begin position="159"/>
        <end position="264"/>
    </location>
</feature>
<dbReference type="Gene3D" id="2.30.110.10">
    <property type="entry name" value="Electron Transport, Fmn-binding Protein, Chain A"/>
    <property type="match status" value="1"/>
</dbReference>
<dbReference type="InterPro" id="IPR011576">
    <property type="entry name" value="Pyridox_Oxase_N"/>
</dbReference>
<accession>A0ABP6CY09</accession>
<protein>
    <submittedName>
        <fullName evidence="2">Pyridoxamine 5'-phosphate oxidase family protein</fullName>
    </submittedName>
</protein>
<dbReference type="RefSeq" id="WP_344547757.1">
    <property type="nucleotide sequence ID" value="NZ_BAAATD010000015.1"/>
</dbReference>
<dbReference type="PANTHER" id="PTHR42815">
    <property type="entry name" value="FAD-BINDING, PUTATIVE (AFU_ORTHOLOGUE AFUA_6G07600)-RELATED"/>
    <property type="match status" value="1"/>
</dbReference>
<dbReference type="EMBL" id="BAAATD010000015">
    <property type="protein sequence ID" value="GAA2630521.1"/>
    <property type="molecule type" value="Genomic_DNA"/>
</dbReference>
<sequence>MGGHPGEAALQRRMGVTRDGWGSAGVDAEIPPIAAEFLRQQRLLVLGAADDDGAMWADAVVGPPGFAVPVDARSIAVDRRPALLAPLFADAAREIGMLAIEPPTRRRMRVNGTASGDGDGLLIRTEQVYANCPKYIQTREIVGDVAGHERGAARTGRSLTAAQREWIDRADTFFMATHAPGQGTDVSHRGGNPGFVRAAGADRLVWPEYVGNSMYMTLGNLELEPACGLLFVDWENGHTLHLSGRARVDWDAERAAALPGARQVVDFDVERVVELPGALPGSWAFGEYHRFNPKIPAVREG</sequence>
<name>A0ABP6CY09_9ACTN</name>
<dbReference type="PANTHER" id="PTHR42815:SF2">
    <property type="entry name" value="FAD-BINDING, PUTATIVE (AFU_ORTHOLOGUE AFUA_6G07600)-RELATED"/>
    <property type="match status" value="1"/>
</dbReference>
<evidence type="ECO:0000313" key="2">
    <source>
        <dbReference type="EMBL" id="GAA2630521.1"/>
    </source>
</evidence>